<comment type="caution">
    <text evidence="2">The sequence shown here is derived from an EMBL/GenBank/DDBJ whole genome shotgun (WGS) entry which is preliminary data.</text>
</comment>
<dbReference type="EMBL" id="VKLS01000693">
    <property type="protein sequence ID" value="TSB20869.1"/>
    <property type="molecule type" value="Genomic_DNA"/>
</dbReference>
<evidence type="ECO:0000313" key="2">
    <source>
        <dbReference type="EMBL" id="TSB20869.1"/>
    </source>
</evidence>
<evidence type="ECO:0000256" key="1">
    <source>
        <dbReference type="SAM" id="MobiDB-lite"/>
    </source>
</evidence>
<keyword evidence="3" id="KW-1185">Reference proteome</keyword>
<name>A0A553XVA7_9ACTN</name>
<dbReference type="AlphaFoldDB" id="A0A553XVA7"/>
<feature type="region of interest" description="Disordered" evidence="1">
    <location>
        <begin position="57"/>
        <end position="80"/>
    </location>
</feature>
<proteinExistence type="predicted"/>
<dbReference type="Proteomes" id="UP000320888">
    <property type="component" value="Unassembled WGS sequence"/>
</dbReference>
<gene>
    <name evidence="2" type="ORF">FNZ23_28725</name>
</gene>
<evidence type="ECO:0000313" key="3">
    <source>
        <dbReference type="Proteomes" id="UP000320888"/>
    </source>
</evidence>
<reference evidence="2 3" key="1">
    <citation type="submission" date="2019-07" db="EMBL/GenBank/DDBJ databases">
        <title>Draft genome for Streptomyces benahoarensis MZ03-48.</title>
        <authorList>
            <person name="Gonzalez-Pimentel J.L."/>
        </authorList>
    </citation>
    <scope>NUCLEOTIDE SEQUENCE [LARGE SCALE GENOMIC DNA]</scope>
    <source>
        <strain evidence="2 3">MZ03-48</strain>
    </source>
</reference>
<organism evidence="2 3">
    <name type="scientific">Streptomyces benahoarensis</name>
    <dbReference type="NCBI Taxonomy" id="2595054"/>
    <lineage>
        <taxon>Bacteria</taxon>
        <taxon>Bacillati</taxon>
        <taxon>Actinomycetota</taxon>
        <taxon>Actinomycetes</taxon>
        <taxon>Kitasatosporales</taxon>
        <taxon>Streptomycetaceae</taxon>
        <taxon>Streptomyces</taxon>
    </lineage>
</organism>
<accession>A0A553XVA7</accession>
<sequence length="118" mass="12190">MAVVVLVDGRPALACGRAFAAVQFAAAGYVSAHLAGIDAALVGALAALPVAPPYRAGCRPDAPPPGGRRTGPPGVPRPSAYRLACTRRAPGPLSVPPGRLDLPYRIEEDRPWLICRSS</sequence>
<protein>
    <submittedName>
        <fullName evidence="2">Uncharacterized protein</fullName>
    </submittedName>
</protein>
<dbReference type="RefSeq" id="WP_143942380.1">
    <property type="nucleotide sequence ID" value="NZ_VKLS01000693.1"/>
</dbReference>